<evidence type="ECO:0000256" key="1">
    <source>
        <dbReference type="SAM" id="Coils"/>
    </source>
</evidence>
<dbReference type="PROSITE" id="PS50126">
    <property type="entry name" value="S1"/>
    <property type="match status" value="1"/>
</dbReference>
<keyword evidence="4" id="KW-1185">Reference proteome</keyword>
<dbReference type="PANTHER" id="PTHR36371">
    <property type="entry name" value="PROTEIN PLASTID TRANSCRIPTIONALLY ACTIVE 10"/>
    <property type="match status" value="1"/>
</dbReference>
<comment type="caution">
    <text evidence="3">The sequence shown here is derived from an EMBL/GenBank/DDBJ whole genome shotgun (WGS) entry which is preliminary data.</text>
</comment>
<feature type="domain" description="S1 motif" evidence="2">
    <location>
        <begin position="281"/>
        <end position="349"/>
    </location>
</feature>
<evidence type="ECO:0000259" key="2">
    <source>
        <dbReference type="PROSITE" id="PS50126"/>
    </source>
</evidence>
<reference evidence="3 4" key="1">
    <citation type="journal article" date="2021" name="Comput. Struct. Biotechnol. J.">
        <title>De novo genome assembly of the potent medicinal plant Rehmannia glutinosa using nanopore technology.</title>
        <authorList>
            <person name="Ma L."/>
            <person name="Dong C."/>
            <person name="Song C."/>
            <person name="Wang X."/>
            <person name="Zheng X."/>
            <person name="Niu Y."/>
            <person name="Chen S."/>
            <person name="Feng W."/>
        </authorList>
    </citation>
    <scope>NUCLEOTIDE SEQUENCE [LARGE SCALE GENOMIC DNA]</scope>
    <source>
        <strain evidence="3">DH-2019</strain>
    </source>
</reference>
<feature type="coiled-coil region" evidence="1">
    <location>
        <begin position="468"/>
        <end position="500"/>
    </location>
</feature>
<dbReference type="PANTHER" id="PTHR36371:SF1">
    <property type="entry name" value="PROTEIN PLASTID TRANSCRIPTIONALLY ACTIVE 10"/>
    <property type="match status" value="1"/>
</dbReference>
<dbReference type="InterPro" id="IPR012340">
    <property type="entry name" value="NA-bd_OB-fold"/>
</dbReference>
<dbReference type="Proteomes" id="UP001318860">
    <property type="component" value="Unassembled WGS sequence"/>
</dbReference>
<evidence type="ECO:0000313" key="4">
    <source>
        <dbReference type="Proteomes" id="UP001318860"/>
    </source>
</evidence>
<dbReference type="InterPro" id="IPR044967">
    <property type="entry name" value="PTAC10"/>
</dbReference>
<dbReference type="SUPFAM" id="SSF50249">
    <property type="entry name" value="Nucleic acid-binding proteins"/>
    <property type="match status" value="1"/>
</dbReference>
<evidence type="ECO:0000313" key="3">
    <source>
        <dbReference type="EMBL" id="KAK6148117.1"/>
    </source>
</evidence>
<keyword evidence="1" id="KW-0175">Coiled coil</keyword>
<dbReference type="InterPro" id="IPR003029">
    <property type="entry name" value="S1_domain"/>
</dbReference>
<accession>A0ABR0WKW5</accession>
<sequence length="722" mass="85018">MQTLQTLSFFTTFLPLPSKPLLKPPITHKSHFPTKPFKPYLPLQFLPRSYSSDEYPVGDDDAFLASFGPKEKESEEEARKRNWIERGWAPWEEILTPEADFARKSLNEGEEVPLQSPEAIEAFKMLTPKYRKQKIAEMGLTEDEYYAKQFEIKGEIPEPLETFWSGPLVLGLVPPRDWPPRGWEVDKEELEFIRGAHKLHSAVRLDYEKVEERVEKAKDTGDMCLERYKVFLKQYNEWVEANRDRLEEESYKHDQDYYPGRRKRGKDYKEEMYELPFYYPGQICAGKVTAVHLYQGAFVDIGGVHDGWVPIKRNDWYWIRHHIKVGMHVIVEILAKRDPYRFRFPIELRFVRPNIDHLIFNKFDYPPIFHRDEDTNPDELRRDCARPPIARKDPGIKWEEEPLLSNHPHVDKLWQIHNAEQMILDDMVANPDKYKDKKLTELTDEEEFDEENSVEYGKAYYKKALLPKMTLKISVKELDLEAANAERQVHNKLWKEAEERGETYKITKLRRNEEMDEYDLIHWRRSFEEREALLRDISCRQALGLPLEEPGRYVDPSYFGKDQYDPDSALYRYDYWGEPKNSEKSKQERMTDAHNKSIVGKGTVWYDMSYSIADKIDLVRDIVRVPIAPSSQTRDRVACIMINKTFSSFVDFEYYILHPSNHLLFLNHKEVINRITSLGCGGSPLVDLVGRDGKMPRARPEPGPRSDQWGIRPIMSIEAGWV</sequence>
<name>A0ABR0WKW5_REHGL</name>
<organism evidence="3 4">
    <name type="scientific">Rehmannia glutinosa</name>
    <name type="common">Chinese foxglove</name>
    <dbReference type="NCBI Taxonomy" id="99300"/>
    <lineage>
        <taxon>Eukaryota</taxon>
        <taxon>Viridiplantae</taxon>
        <taxon>Streptophyta</taxon>
        <taxon>Embryophyta</taxon>
        <taxon>Tracheophyta</taxon>
        <taxon>Spermatophyta</taxon>
        <taxon>Magnoliopsida</taxon>
        <taxon>eudicotyledons</taxon>
        <taxon>Gunneridae</taxon>
        <taxon>Pentapetalae</taxon>
        <taxon>asterids</taxon>
        <taxon>lamiids</taxon>
        <taxon>Lamiales</taxon>
        <taxon>Orobanchaceae</taxon>
        <taxon>Rehmannieae</taxon>
        <taxon>Rehmannia</taxon>
    </lineage>
</organism>
<proteinExistence type="predicted"/>
<protein>
    <recommendedName>
        <fullName evidence="2">S1 motif domain-containing protein</fullName>
    </recommendedName>
</protein>
<dbReference type="Gene3D" id="2.40.50.140">
    <property type="entry name" value="Nucleic acid-binding proteins"/>
    <property type="match status" value="1"/>
</dbReference>
<gene>
    <name evidence="3" type="ORF">DH2020_019029</name>
</gene>
<dbReference type="EMBL" id="JABTTQ020000010">
    <property type="protein sequence ID" value="KAK6148117.1"/>
    <property type="molecule type" value="Genomic_DNA"/>
</dbReference>